<dbReference type="OrthoDB" id="9811587at2"/>
<keyword evidence="6" id="KW-0472">Membrane</keyword>
<dbReference type="AlphaFoldDB" id="A0A7L4UQY3"/>
<keyword evidence="11" id="KW-1185">Reference proteome</keyword>
<comment type="subcellular location">
    <subcellularLocation>
        <location evidence="1">Cell outer membrane</location>
    </subcellularLocation>
</comment>
<keyword evidence="8" id="KW-0175">Coiled coil</keyword>
<dbReference type="GO" id="GO:0015562">
    <property type="term" value="F:efflux transmembrane transporter activity"/>
    <property type="evidence" value="ECO:0007669"/>
    <property type="project" value="InterPro"/>
</dbReference>
<name>A0A7L4UQY3_BALHA</name>
<keyword evidence="5" id="KW-0812">Transmembrane</keyword>
<dbReference type="GO" id="GO:0015288">
    <property type="term" value="F:porin activity"/>
    <property type="evidence" value="ECO:0007669"/>
    <property type="project" value="TreeGrafter"/>
</dbReference>
<gene>
    <name evidence="10" type="ORF">C7377_0142</name>
</gene>
<keyword evidence="7" id="KW-0998">Cell outer membrane</keyword>
<organism evidence="10 11">
    <name type="scientific">Balneicella halophila</name>
    <dbReference type="NCBI Taxonomy" id="1537566"/>
    <lineage>
        <taxon>Bacteria</taxon>
        <taxon>Pseudomonadati</taxon>
        <taxon>Bacteroidota</taxon>
        <taxon>Bacteroidia</taxon>
        <taxon>Bacteroidales</taxon>
        <taxon>Balneicellaceae</taxon>
        <taxon>Balneicella</taxon>
    </lineage>
</organism>
<sequence length="464" mass="53606">MQKIIPYILTILFSAVATFYVNAQETSKKTEWTLQDCIEYAQENNLQLLRNRNRIHISENNLKQAKYDRLPIVSGSTSWNNNYGRNVNYVTNTYTDENSSNINYGIGTSVNIFNGFRKKHEIEKQEIDLQASLLDIETAREDLALNITSYYLNILYAKEQLQVAKDNLSIIEAQMNRINQLVEAGKLPKGDLLEQQSQVAKNQSTIVEAENRLSLAYLDLYQALDIPYDNAFTIIDPDVEEIDQADATLINYTSTYDEIIEQRPSMKSYNYQLESAEKSIDIAKSNYYPTLGLSANIGSGYSNLRYNYVPDPSNPGQFIQGDKMSFADQYDLNLSKSWGLNLNIPIFNKFQTRTAVRNTKLQMEDVKIQQEIEYNRLYKELQQAYTNAVLAIKKYEAQRMSLASLEETFRYVEEKYQLGKVSNFDYNESLHTLTTAKSDMLQAKYEYIFRTKILEFYSGEPLKL</sequence>
<comment type="caution">
    <text evidence="10">The sequence shown here is derived from an EMBL/GenBank/DDBJ whole genome shotgun (WGS) entry which is preliminary data.</text>
</comment>
<evidence type="ECO:0000256" key="1">
    <source>
        <dbReference type="ARBA" id="ARBA00004442"/>
    </source>
</evidence>
<reference evidence="10 11" key="1">
    <citation type="submission" date="2018-05" db="EMBL/GenBank/DDBJ databases">
        <title>Genomic Encyclopedia of Type Strains, Phase IV (KMG-IV): sequencing the most valuable type-strain genomes for metagenomic binning, comparative biology and taxonomic classification.</title>
        <authorList>
            <person name="Goeker M."/>
        </authorList>
    </citation>
    <scope>NUCLEOTIDE SEQUENCE [LARGE SCALE GENOMIC DNA]</scope>
    <source>
        <strain evidence="10 11">DSM 28579</strain>
    </source>
</reference>
<dbReference type="Proteomes" id="UP000251835">
    <property type="component" value="Unassembled WGS sequence"/>
</dbReference>
<dbReference type="Gene3D" id="1.20.1600.10">
    <property type="entry name" value="Outer membrane efflux proteins (OEP)"/>
    <property type="match status" value="1"/>
</dbReference>
<evidence type="ECO:0000256" key="9">
    <source>
        <dbReference type="SAM" id="SignalP"/>
    </source>
</evidence>
<dbReference type="PANTHER" id="PTHR30026">
    <property type="entry name" value="OUTER MEMBRANE PROTEIN TOLC"/>
    <property type="match status" value="1"/>
</dbReference>
<dbReference type="InterPro" id="IPR003423">
    <property type="entry name" value="OMP_efflux"/>
</dbReference>
<dbReference type="RefSeq" id="WP_116495424.1">
    <property type="nucleotide sequence ID" value="NZ_QENZ01000003.1"/>
</dbReference>
<dbReference type="GO" id="GO:0009279">
    <property type="term" value="C:cell outer membrane"/>
    <property type="evidence" value="ECO:0007669"/>
    <property type="project" value="UniProtKB-SubCell"/>
</dbReference>
<dbReference type="Pfam" id="PF02321">
    <property type="entry name" value="OEP"/>
    <property type="match status" value="2"/>
</dbReference>
<evidence type="ECO:0000256" key="2">
    <source>
        <dbReference type="ARBA" id="ARBA00007613"/>
    </source>
</evidence>
<evidence type="ECO:0000256" key="5">
    <source>
        <dbReference type="ARBA" id="ARBA00022692"/>
    </source>
</evidence>
<evidence type="ECO:0000256" key="3">
    <source>
        <dbReference type="ARBA" id="ARBA00022448"/>
    </source>
</evidence>
<keyword evidence="3" id="KW-0813">Transport</keyword>
<keyword evidence="4" id="KW-1134">Transmembrane beta strand</keyword>
<dbReference type="InterPro" id="IPR051906">
    <property type="entry name" value="TolC-like"/>
</dbReference>
<feature type="signal peptide" evidence="9">
    <location>
        <begin position="1"/>
        <end position="23"/>
    </location>
</feature>
<dbReference type="GO" id="GO:1990281">
    <property type="term" value="C:efflux pump complex"/>
    <property type="evidence" value="ECO:0007669"/>
    <property type="project" value="TreeGrafter"/>
</dbReference>
<dbReference type="SUPFAM" id="SSF56954">
    <property type="entry name" value="Outer membrane efflux proteins (OEP)"/>
    <property type="match status" value="1"/>
</dbReference>
<protein>
    <submittedName>
        <fullName evidence="10">Outer membrane protein</fullName>
    </submittedName>
</protein>
<keyword evidence="9" id="KW-0732">Signal</keyword>
<evidence type="ECO:0000256" key="6">
    <source>
        <dbReference type="ARBA" id="ARBA00023136"/>
    </source>
</evidence>
<dbReference type="PANTHER" id="PTHR30026:SF20">
    <property type="entry name" value="OUTER MEMBRANE PROTEIN TOLC"/>
    <property type="match status" value="1"/>
</dbReference>
<proteinExistence type="inferred from homology"/>
<dbReference type="EMBL" id="QENZ01000003">
    <property type="protein sequence ID" value="PVX51851.1"/>
    <property type="molecule type" value="Genomic_DNA"/>
</dbReference>
<evidence type="ECO:0000313" key="10">
    <source>
        <dbReference type="EMBL" id="PVX51851.1"/>
    </source>
</evidence>
<accession>A0A7L4UQY3</accession>
<feature type="coiled-coil region" evidence="8">
    <location>
        <begin position="122"/>
        <end position="181"/>
    </location>
</feature>
<feature type="chain" id="PRO_5029781294" evidence="9">
    <location>
        <begin position="24"/>
        <end position="464"/>
    </location>
</feature>
<comment type="similarity">
    <text evidence="2">Belongs to the outer membrane factor (OMF) (TC 1.B.17) family.</text>
</comment>
<evidence type="ECO:0000256" key="4">
    <source>
        <dbReference type="ARBA" id="ARBA00022452"/>
    </source>
</evidence>
<evidence type="ECO:0000256" key="7">
    <source>
        <dbReference type="ARBA" id="ARBA00023237"/>
    </source>
</evidence>
<evidence type="ECO:0000313" key="11">
    <source>
        <dbReference type="Proteomes" id="UP000251835"/>
    </source>
</evidence>
<evidence type="ECO:0000256" key="8">
    <source>
        <dbReference type="SAM" id="Coils"/>
    </source>
</evidence>